<keyword evidence="1" id="KW-0472">Membrane</keyword>
<comment type="caution">
    <text evidence="2">The sequence shown here is derived from an EMBL/GenBank/DDBJ whole genome shotgun (WGS) entry which is preliminary data.</text>
</comment>
<name>A0A7C5U3R9_9BACT</name>
<proteinExistence type="predicted"/>
<gene>
    <name evidence="2" type="ORF">ENM46_00060</name>
</gene>
<reference evidence="2" key="1">
    <citation type="journal article" date="2020" name="mSystems">
        <title>Genome- and Community-Level Interaction Insights into Carbon Utilization and Element Cycling Functions of Hydrothermarchaeota in Hydrothermal Sediment.</title>
        <authorList>
            <person name="Zhou Z."/>
            <person name="Liu Y."/>
            <person name="Xu W."/>
            <person name="Pan J."/>
            <person name="Luo Z.H."/>
            <person name="Li M."/>
        </authorList>
    </citation>
    <scope>NUCLEOTIDE SEQUENCE [LARGE SCALE GENOMIC DNA]</scope>
    <source>
        <strain evidence="2">SpSt-1088</strain>
    </source>
</reference>
<feature type="transmembrane region" description="Helical" evidence="1">
    <location>
        <begin position="7"/>
        <end position="32"/>
    </location>
</feature>
<dbReference type="EMBL" id="DRXW01000004">
    <property type="protein sequence ID" value="HHR33325.1"/>
    <property type="molecule type" value="Genomic_DNA"/>
</dbReference>
<evidence type="ECO:0000313" key="2">
    <source>
        <dbReference type="EMBL" id="HHR33325.1"/>
    </source>
</evidence>
<keyword evidence="1" id="KW-0812">Transmembrane</keyword>
<accession>A0A7C5U3R9</accession>
<protein>
    <recommendedName>
        <fullName evidence="3">Methyl-accepting chemotaxis protein</fullName>
    </recommendedName>
</protein>
<sequence length="170" mass="19275">MKKLRRGIINITTALMLILMTGVLAIVLAGVMKEVIFVENVVLNSIDTSYSKLLFKSMANAWYCLLSTNSLYWDSLHEGFSETPQQGTPSLGDISNPAHYTEFYFNTYIKHNITGQDRMIYYKGTSKTASYDKKNFIMSVGMELSKKEQNETQFTTLLEGASFDFGWPSM</sequence>
<evidence type="ECO:0000256" key="1">
    <source>
        <dbReference type="SAM" id="Phobius"/>
    </source>
</evidence>
<dbReference type="AlphaFoldDB" id="A0A7C5U3R9"/>
<keyword evidence="1" id="KW-1133">Transmembrane helix</keyword>
<organism evidence="2">
    <name type="scientific">Fervidobacterium nodosum</name>
    <dbReference type="NCBI Taxonomy" id="2424"/>
    <lineage>
        <taxon>Bacteria</taxon>
        <taxon>Thermotogati</taxon>
        <taxon>Thermotogota</taxon>
        <taxon>Thermotogae</taxon>
        <taxon>Thermotogales</taxon>
        <taxon>Fervidobacteriaceae</taxon>
        <taxon>Fervidobacterium</taxon>
    </lineage>
</organism>
<evidence type="ECO:0008006" key="3">
    <source>
        <dbReference type="Google" id="ProtNLM"/>
    </source>
</evidence>